<dbReference type="PANTHER" id="PTHR40866:SF1">
    <property type="entry name" value="BED-TYPE DOMAIN-CONTAINING PROTEIN"/>
    <property type="match status" value="1"/>
</dbReference>
<proteinExistence type="predicted"/>
<dbReference type="PANTHER" id="PTHR40866">
    <property type="entry name" value="BED-TYPE DOMAIN-CONTAINING PROTEIN"/>
    <property type="match status" value="1"/>
</dbReference>
<comment type="caution">
    <text evidence="1">The sequence shown here is derived from an EMBL/GenBank/DDBJ whole genome shotgun (WGS) entry which is preliminary data.</text>
</comment>
<dbReference type="EMBL" id="BSXT01001172">
    <property type="protein sequence ID" value="GMF39450.1"/>
    <property type="molecule type" value="Genomic_DNA"/>
</dbReference>
<evidence type="ECO:0000313" key="1">
    <source>
        <dbReference type="EMBL" id="GMF39450.1"/>
    </source>
</evidence>
<keyword evidence="2" id="KW-1185">Reference proteome</keyword>
<name>A0A9W6XIY3_9STRA</name>
<dbReference type="AlphaFoldDB" id="A0A9W6XIY3"/>
<dbReference type="Proteomes" id="UP001165121">
    <property type="component" value="Unassembled WGS sequence"/>
</dbReference>
<protein>
    <submittedName>
        <fullName evidence="1">Unnamed protein product</fullName>
    </submittedName>
</protein>
<accession>A0A9W6XIY3</accession>
<sequence>MVTRVGGELQVTVELQVVGELQVAGELQAAEGGKMEGDLRFVCGGCITTCIYFVLERLQQAQERPRRRRKRELRRTCAKFSLSQSLLLLLSCPQAPYTVSTPLFRTDAGCPTSTRNGAACWGVGDISGISAEPETVLAFPRALAAAPVQRRVRRYHLMLRDQLIGLNAEVVKLLFKNPNQTERTCFICDIVVKQLKSAGYKNLMTHLRSHHVGFEAVAEKCANKGCSPIRSMFVHKNVADTYGWTKLVALKNFRLAHIDDAFIPFAIRYKAMDRATLLKRITSLVGVVECKISVELAGEKFELVFDGFTDSAEHAIAIFAATKKGVRFLAFSPFQNEASMTAAEHIDFLDLVLPQYGPHIANTLTIFTDNMPTNKTIARRVDVPLVGCAAHCFNHAIRGRLAPHMKQIKGECHDAEAENGETDR</sequence>
<dbReference type="OrthoDB" id="91394at2759"/>
<evidence type="ECO:0000313" key="2">
    <source>
        <dbReference type="Proteomes" id="UP001165121"/>
    </source>
</evidence>
<gene>
    <name evidence="1" type="ORF">Pfra01_001171300</name>
</gene>
<reference evidence="1" key="1">
    <citation type="submission" date="2023-04" db="EMBL/GenBank/DDBJ databases">
        <title>Phytophthora fragariaefolia NBRC 109709.</title>
        <authorList>
            <person name="Ichikawa N."/>
            <person name="Sato H."/>
            <person name="Tonouchi N."/>
        </authorList>
    </citation>
    <scope>NUCLEOTIDE SEQUENCE</scope>
    <source>
        <strain evidence="1">NBRC 109709</strain>
    </source>
</reference>
<organism evidence="1 2">
    <name type="scientific">Phytophthora fragariaefolia</name>
    <dbReference type="NCBI Taxonomy" id="1490495"/>
    <lineage>
        <taxon>Eukaryota</taxon>
        <taxon>Sar</taxon>
        <taxon>Stramenopiles</taxon>
        <taxon>Oomycota</taxon>
        <taxon>Peronosporomycetes</taxon>
        <taxon>Peronosporales</taxon>
        <taxon>Peronosporaceae</taxon>
        <taxon>Phytophthora</taxon>
    </lineage>
</organism>